<dbReference type="InterPro" id="IPR001841">
    <property type="entry name" value="Znf_RING"/>
</dbReference>
<protein>
    <recommendedName>
        <fullName evidence="7">RING-type domain-containing protein</fullName>
    </recommendedName>
</protein>
<organism evidence="8 9">
    <name type="scientific">Chrysophaeum taylorii</name>
    <dbReference type="NCBI Taxonomy" id="2483200"/>
    <lineage>
        <taxon>Eukaryota</taxon>
        <taxon>Sar</taxon>
        <taxon>Stramenopiles</taxon>
        <taxon>Ochrophyta</taxon>
        <taxon>Pelagophyceae</taxon>
        <taxon>Pelagomonadales</taxon>
        <taxon>Pelagomonadaceae</taxon>
        <taxon>Chrysophaeum</taxon>
    </lineage>
</organism>
<feature type="compositionally biased region" description="Acidic residues" evidence="5">
    <location>
        <begin position="162"/>
        <end position="173"/>
    </location>
</feature>
<evidence type="ECO:0000256" key="5">
    <source>
        <dbReference type="SAM" id="MobiDB-lite"/>
    </source>
</evidence>
<evidence type="ECO:0000259" key="7">
    <source>
        <dbReference type="PROSITE" id="PS50089"/>
    </source>
</evidence>
<keyword evidence="3" id="KW-0862">Zinc</keyword>
<dbReference type="InterPro" id="IPR013083">
    <property type="entry name" value="Znf_RING/FYVE/PHD"/>
</dbReference>
<evidence type="ECO:0000256" key="6">
    <source>
        <dbReference type="SAM" id="Phobius"/>
    </source>
</evidence>
<feature type="domain" description="RING-type" evidence="7">
    <location>
        <begin position="82"/>
        <end position="135"/>
    </location>
</feature>
<dbReference type="PANTHER" id="PTHR45969:SF69">
    <property type="entry name" value="FINGER DOMAIN PROTEIN, PUTATIVE (AFU_ORTHOLOGUE AFUA_3G12190)-RELATED"/>
    <property type="match status" value="1"/>
</dbReference>
<dbReference type="SUPFAM" id="SSF57850">
    <property type="entry name" value="RING/U-box"/>
    <property type="match status" value="1"/>
</dbReference>
<dbReference type="AlphaFoldDB" id="A0AAD7UK63"/>
<keyword evidence="9" id="KW-1185">Reference proteome</keyword>
<proteinExistence type="predicted"/>
<sequence>MNSTLTGTEDDGDNDVGNDTDGTLLNIFALLVVLLLAFAISVWLVSRRHKIPPERQAPVDRATEALVDVDVTEHLEEGGSGCCICMEDFKPKERLSRPPGCAHVFHRDCIVHWLQTGVTAAQQDRVARALTCPICARPLVYDASTEEDAAKCGSPEPPPEPESFDEENQEEGETPSHSPRSSGALLATAGAIS</sequence>
<dbReference type="Pfam" id="PF17123">
    <property type="entry name" value="zf-RING_11"/>
    <property type="match status" value="1"/>
</dbReference>
<reference evidence="8" key="1">
    <citation type="submission" date="2023-01" db="EMBL/GenBank/DDBJ databases">
        <title>Metagenome sequencing of chrysophaentin producing Chrysophaeum taylorii.</title>
        <authorList>
            <person name="Davison J."/>
            <person name="Bewley C."/>
        </authorList>
    </citation>
    <scope>NUCLEOTIDE SEQUENCE</scope>
    <source>
        <strain evidence="8">NIES-1699</strain>
    </source>
</reference>
<feature type="transmembrane region" description="Helical" evidence="6">
    <location>
        <begin position="24"/>
        <end position="45"/>
    </location>
</feature>
<name>A0AAD7UK63_9STRA</name>
<keyword evidence="6" id="KW-1133">Transmembrane helix</keyword>
<evidence type="ECO:0000313" key="8">
    <source>
        <dbReference type="EMBL" id="KAJ8610088.1"/>
    </source>
</evidence>
<evidence type="ECO:0000256" key="1">
    <source>
        <dbReference type="ARBA" id="ARBA00022723"/>
    </source>
</evidence>
<dbReference type="GO" id="GO:0061630">
    <property type="term" value="F:ubiquitin protein ligase activity"/>
    <property type="evidence" value="ECO:0007669"/>
    <property type="project" value="TreeGrafter"/>
</dbReference>
<keyword evidence="2 4" id="KW-0863">Zinc-finger</keyword>
<dbReference type="Proteomes" id="UP001230188">
    <property type="component" value="Unassembled WGS sequence"/>
</dbReference>
<keyword evidence="6" id="KW-0812">Transmembrane</keyword>
<keyword evidence="6" id="KW-0472">Membrane</keyword>
<feature type="region of interest" description="Disordered" evidence="5">
    <location>
        <begin position="146"/>
        <end position="193"/>
    </location>
</feature>
<evidence type="ECO:0000313" key="9">
    <source>
        <dbReference type="Proteomes" id="UP001230188"/>
    </source>
</evidence>
<accession>A0AAD7UK63</accession>
<dbReference type="PROSITE" id="PS50089">
    <property type="entry name" value="ZF_RING_2"/>
    <property type="match status" value="1"/>
</dbReference>
<comment type="caution">
    <text evidence="8">The sequence shown here is derived from an EMBL/GenBank/DDBJ whole genome shotgun (WGS) entry which is preliminary data.</text>
</comment>
<dbReference type="PANTHER" id="PTHR45969">
    <property type="entry name" value="RING ZINC FINGER PROTEIN-RELATED"/>
    <property type="match status" value="1"/>
</dbReference>
<keyword evidence="1" id="KW-0479">Metal-binding</keyword>
<evidence type="ECO:0000256" key="4">
    <source>
        <dbReference type="PROSITE-ProRule" id="PRU00175"/>
    </source>
</evidence>
<dbReference type="Gene3D" id="3.30.40.10">
    <property type="entry name" value="Zinc/RING finger domain, C3HC4 (zinc finger)"/>
    <property type="match status" value="1"/>
</dbReference>
<dbReference type="GO" id="GO:0008270">
    <property type="term" value="F:zinc ion binding"/>
    <property type="evidence" value="ECO:0007669"/>
    <property type="project" value="UniProtKB-KW"/>
</dbReference>
<dbReference type="GO" id="GO:0016567">
    <property type="term" value="P:protein ubiquitination"/>
    <property type="evidence" value="ECO:0007669"/>
    <property type="project" value="TreeGrafter"/>
</dbReference>
<evidence type="ECO:0000256" key="3">
    <source>
        <dbReference type="ARBA" id="ARBA00022833"/>
    </source>
</evidence>
<gene>
    <name evidence="8" type="ORF">CTAYLR_007084</name>
</gene>
<dbReference type="SMART" id="SM00184">
    <property type="entry name" value="RING"/>
    <property type="match status" value="1"/>
</dbReference>
<evidence type="ECO:0000256" key="2">
    <source>
        <dbReference type="ARBA" id="ARBA00022771"/>
    </source>
</evidence>
<dbReference type="EMBL" id="JAQMWT010000119">
    <property type="protein sequence ID" value="KAJ8610088.1"/>
    <property type="molecule type" value="Genomic_DNA"/>
</dbReference>